<evidence type="ECO:0000313" key="5">
    <source>
        <dbReference type="EMBL" id="NUW45970.1"/>
    </source>
</evidence>
<accession>A0A7Y6IX55</accession>
<keyword evidence="1 2" id="KW-0238">DNA-binding</keyword>
<evidence type="ECO:0000256" key="2">
    <source>
        <dbReference type="PROSITE-ProRule" id="PRU00335"/>
    </source>
</evidence>
<dbReference type="PANTHER" id="PTHR30055">
    <property type="entry name" value="HTH-TYPE TRANSCRIPTIONAL REGULATOR RUTR"/>
    <property type="match status" value="1"/>
</dbReference>
<dbReference type="PANTHER" id="PTHR30055:SF209">
    <property type="entry name" value="POSSIBLE TRANSCRIPTIONAL REGULATORY PROTEIN (PROBABLY TETR-FAMILY)"/>
    <property type="match status" value="1"/>
</dbReference>
<dbReference type="GO" id="GO:0003700">
    <property type="term" value="F:DNA-binding transcription factor activity"/>
    <property type="evidence" value="ECO:0007669"/>
    <property type="project" value="TreeGrafter"/>
</dbReference>
<reference evidence="5 6" key="1">
    <citation type="submission" date="2020-06" db="EMBL/GenBank/DDBJ databases">
        <authorList>
            <person name="Chanama M."/>
        </authorList>
    </citation>
    <scope>NUCLEOTIDE SEQUENCE [LARGE SCALE GENOMIC DNA]</scope>
    <source>
        <strain evidence="5 6">TBRC6557</strain>
    </source>
</reference>
<evidence type="ECO:0000256" key="3">
    <source>
        <dbReference type="SAM" id="MobiDB-lite"/>
    </source>
</evidence>
<dbReference type="Pfam" id="PF00440">
    <property type="entry name" value="TetR_N"/>
    <property type="match status" value="1"/>
</dbReference>
<name>A0A7Y6IX55_9ACTN</name>
<evidence type="ECO:0000259" key="4">
    <source>
        <dbReference type="PROSITE" id="PS50977"/>
    </source>
</evidence>
<dbReference type="InterPro" id="IPR009057">
    <property type="entry name" value="Homeodomain-like_sf"/>
</dbReference>
<dbReference type="EMBL" id="JABWGO010000013">
    <property type="protein sequence ID" value="NUW45970.1"/>
    <property type="molecule type" value="Genomic_DNA"/>
</dbReference>
<dbReference type="InterPro" id="IPR050109">
    <property type="entry name" value="HTH-type_TetR-like_transc_reg"/>
</dbReference>
<proteinExistence type="predicted"/>
<dbReference type="SUPFAM" id="SSF46689">
    <property type="entry name" value="Homeodomain-like"/>
    <property type="match status" value="1"/>
</dbReference>
<dbReference type="Proteomes" id="UP000546126">
    <property type="component" value="Unassembled WGS sequence"/>
</dbReference>
<keyword evidence="6" id="KW-1185">Reference proteome</keyword>
<feature type="DNA-binding region" description="H-T-H motif" evidence="2">
    <location>
        <begin position="48"/>
        <end position="67"/>
    </location>
</feature>
<gene>
    <name evidence="5" type="ORF">HT134_38520</name>
</gene>
<evidence type="ECO:0000313" key="6">
    <source>
        <dbReference type="Proteomes" id="UP000546126"/>
    </source>
</evidence>
<dbReference type="PROSITE" id="PS50977">
    <property type="entry name" value="HTH_TETR_2"/>
    <property type="match status" value="1"/>
</dbReference>
<feature type="domain" description="HTH tetR-type" evidence="4">
    <location>
        <begin position="25"/>
        <end position="85"/>
    </location>
</feature>
<dbReference type="AlphaFoldDB" id="A0A7Y6IX55"/>
<protein>
    <submittedName>
        <fullName evidence="5">TetR/AcrR family transcriptional regulator</fullName>
    </submittedName>
</protein>
<dbReference type="PRINTS" id="PR00455">
    <property type="entry name" value="HTHTETR"/>
</dbReference>
<feature type="region of interest" description="Disordered" evidence="3">
    <location>
        <begin position="1"/>
        <end position="22"/>
    </location>
</feature>
<dbReference type="GO" id="GO:0000976">
    <property type="term" value="F:transcription cis-regulatory region binding"/>
    <property type="evidence" value="ECO:0007669"/>
    <property type="project" value="TreeGrafter"/>
</dbReference>
<organism evidence="5 6">
    <name type="scientific">Nonomuraea rhodomycinica</name>
    <dbReference type="NCBI Taxonomy" id="1712872"/>
    <lineage>
        <taxon>Bacteria</taxon>
        <taxon>Bacillati</taxon>
        <taxon>Actinomycetota</taxon>
        <taxon>Actinomycetes</taxon>
        <taxon>Streptosporangiales</taxon>
        <taxon>Streptosporangiaceae</taxon>
        <taxon>Nonomuraea</taxon>
    </lineage>
</organism>
<sequence length="202" mass="20930">MRTVGPVASPRSAGRGGGEVRADATRNREAILRAAEDLLAAHGAEHVSLDRVAAAAGVGKGTVFRRFGSRTGLFQELLAERAEALARAVGTAGSPLGPGAPPRARLLAFLDELAGLAERNLALFAAHERACAEDKYADPTYVRWHGHVAALVGEARPGLDASFAAHALLGLFDADLVGHVIAEGGVTRLRSSVRGFAEALLG</sequence>
<comment type="caution">
    <text evidence="5">The sequence shown here is derived from an EMBL/GenBank/DDBJ whole genome shotgun (WGS) entry which is preliminary data.</text>
</comment>
<dbReference type="InterPro" id="IPR001647">
    <property type="entry name" value="HTH_TetR"/>
</dbReference>
<evidence type="ECO:0000256" key="1">
    <source>
        <dbReference type="ARBA" id="ARBA00023125"/>
    </source>
</evidence>
<dbReference type="Gene3D" id="1.10.357.10">
    <property type="entry name" value="Tetracycline Repressor, domain 2"/>
    <property type="match status" value="1"/>
</dbReference>